<keyword evidence="1" id="KW-1133">Transmembrane helix</keyword>
<feature type="domain" description="DUF8173" evidence="2">
    <location>
        <begin position="175"/>
        <end position="317"/>
    </location>
</feature>
<proteinExistence type="predicted"/>
<dbReference type="EMBL" id="VCYH01000009">
    <property type="protein sequence ID" value="MDN7025745.1"/>
    <property type="molecule type" value="Genomic_DNA"/>
</dbReference>
<evidence type="ECO:0000259" key="2">
    <source>
        <dbReference type="Pfam" id="PF26514"/>
    </source>
</evidence>
<dbReference type="Pfam" id="PF26514">
    <property type="entry name" value="DUF8173"/>
    <property type="match status" value="1"/>
</dbReference>
<feature type="transmembrane region" description="Helical" evidence="1">
    <location>
        <begin position="242"/>
        <end position="263"/>
    </location>
</feature>
<evidence type="ECO:0000256" key="1">
    <source>
        <dbReference type="SAM" id="Phobius"/>
    </source>
</evidence>
<comment type="caution">
    <text evidence="3">The sequence shown here is derived from an EMBL/GenBank/DDBJ whole genome shotgun (WGS) entry which is preliminary data.</text>
</comment>
<dbReference type="RefSeq" id="WP_301664931.1">
    <property type="nucleotide sequence ID" value="NZ_VCYH01000009.1"/>
</dbReference>
<feature type="transmembrane region" description="Helical" evidence="1">
    <location>
        <begin position="299"/>
        <end position="317"/>
    </location>
</feature>
<name>A0ABT8MD08_9EURY</name>
<feature type="transmembrane region" description="Helical" evidence="1">
    <location>
        <begin position="215"/>
        <end position="236"/>
    </location>
</feature>
<keyword evidence="1" id="KW-0472">Membrane</keyword>
<evidence type="ECO:0000313" key="4">
    <source>
        <dbReference type="Proteomes" id="UP001168338"/>
    </source>
</evidence>
<evidence type="ECO:0000313" key="3">
    <source>
        <dbReference type="EMBL" id="MDN7025745.1"/>
    </source>
</evidence>
<organism evidence="3 4">
    <name type="scientific">Methanoculleus frigidifontis</name>
    <dbReference type="NCBI Taxonomy" id="2584085"/>
    <lineage>
        <taxon>Archaea</taxon>
        <taxon>Methanobacteriati</taxon>
        <taxon>Methanobacteriota</taxon>
        <taxon>Stenosarchaea group</taxon>
        <taxon>Methanomicrobia</taxon>
        <taxon>Methanomicrobiales</taxon>
        <taxon>Methanomicrobiaceae</taxon>
        <taxon>Methanoculleus</taxon>
    </lineage>
</organism>
<protein>
    <recommendedName>
        <fullName evidence="2">DUF8173 domain-containing protein</fullName>
    </recommendedName>
</protein>
<sequence length="328" mass="33479">MKALPLLVLIALFLLPAGAEAFVFVSGDQAVINTPIDDDVIASGGTVVLNAPVRSLTAAGGSVVVNAPIAGDLIVTGGGISINADVDGKVLAAGGSISINGTVANLLATGGTVTLGPSAMVLRDAAVSAGTVVNAGTVLRNLTVSANTFENPGSAGRIVYQEQQPMMDLFSGFGMVSLLVTVGFLFLGIILIQIFPEEVASVVREIVTNPIVKTIVGFFGIVVSVLIVLVIAATVIGLPVAAVLGMLVAIGLLVSGLFVAYALGDLVVSRFRWKTGVTVTFIVGFVILQILIMVPFIGVLVQIIAASLGYGALLYALRDAWQAYSSAE</sequence>
<dbReference type="InterPro" id="IPR058486">
    <property type="entry name" value="DUF8173"/>
</dbReference>
<keyword evidence="1" id="KW-0812">Transmembrane</keyword>
<feature type="transmembrane region" description="Helical" evidence="1">
    <location>
        <begin position="169"/>
        <end position="195"/>
    </location>
</feature>
<reference evidence="3" key="1">
    <citation type="submission" date="2019-05" db="EMBL/GenBank/DDBJ databases">
        <title>Methanoculleus sp. FWC-SCC1, a methanogenic archaeon isolated from deep marine cold seep.</title>
        <authorList>
            <person name="Chen Y.-W."/>
            <person name="Chen S.-C."/>
            <person name="Teng N.-H."/>
            <person name="Lai M.-C."/>
        </authorList>
    </citation>
    <scope>NUCLEOTIDE SEQUENCE</scope>
    <source>
        <strain evidence="3">FWC-SCC1</strain>
    </source>
</reference>
<gene>
    <name evidence="3" type="ORF">FGU65_12785</name>
</gene>
<dbReference type="Proteomes" id="UP001168338">
    <property type="component" value="Unassembled WGS sequence"/>
</dbReference>
<keyword evidence="4" id="KW-1185">Reference proteome</keyword>
<accession>A0ABT8MD08</accession>
<feature type="transmembrane region" description="Helical" evidence="1">
    <location>
        <begin position="275"/>
        <end position="293"/>
    </location>
</feature>